<keyword evidence="4" id="KW-0812">Transmembrane</keyword>
<organism evidence="6 7">
    <name type="scientific">Sinanodonta woodiana</name>
    <name type="common">Chinese pond mussel</name>
    <name type="synonym">Anodonta woodiana</name>
    <dbReference type="NCBI Taxonomy" id="1069815"/>
    <lineage>
        <taxon>Eukaryota</taxon>
        <taxon>Metazoa</taxon>
        <taxon>Spiralia</taxon>
        <taxon>Lophotrochozoa</taxon>
        <taxon>Mollusca</taxon>
        <taxon>Bivalvia</taxon>
        <taxon>Autobranchia</taxon>
        <taxon>Heteroconchia</taxon>
        <taxon>Palaeoheterodonta</taxon>
        <taxon>Unionida</taxon>
        <taxon>Unionoidea</taxon>
        <taxon>Unionidae</taxon>
        <taxon>Unioninae</taxon>
        <taxon>Sinanodonta</taxon>
    </lineage>
</organism>
<evidence type="ECO:0000256" key="4">
    <source>
        <dbReference type="SAM" id="Phobius"/>
    </source>
</evidence>
<dbReference type="SMART" id="SM00184">
    <property type="entry name" value="RING"/>
    <property type="match status" value="1"/>
</dbReference>
<dbReference type="InterPro" id="IPR051073">
    <property type="entry name" value="ZNRF3_Arkadia_E3_ligases"/>
</dbReference>
<keyword evidence="4" id="KW-1133">Transmembrane helix</keyword>
<keyword evidence="7" id="KW-1185">Reference proteome</keyword>
<keyword evidence="1 3" id="KW-0863">Zinc-finger</keyword>
<evidence type="ECO:0000256" key="3">
    <source>
        <dbReference type="PROSITE-ProRule" id="PRU00175"/>
    </source>
</evidence>
<keyword evidence="2" id="KW-0862">Zinc</keyword>
<feature type="domain" description="RING-type" evidence="5">
    <location>
        <begin position="141"/>
        <end position="181"/>
    </location>
</feature>
<dbReference type="PANTHER" id="PTHR16200">
    <property type="entry name" value="RING ZINC FINGER"/>
    <property type="match status" value="1"/>
</dbReference>
<dbReference type="PROSITE" id="PS50089">
    <property type="entry name" value="ZF_RING_2"/>
    <property type="match status" value="1"/>
</dbReference>
<keyword evidence="4" id="KW-0472">Membrane</keyword>
<sequence>MEGCGKLQEQAEYQVRLTRPIVFIQKEAAVSLMEIVKSQRYARARIWSVSPVDEEESDASHYIIIGALVIVFLIVVCIILVFVGKMRRRSSEVSRDVSELAKQVISKLHIRKYKPYSAKTLPPPMQGLSDVHSLGSGLETCAICLEDYQEGQIQRVLPCSHEFHRSCVDPWLLSNRTCPLCLYNILAPFEKTSKEGTARTTMYSSSTGMAQTSHDVVSSDFSNRNNSVYQAARQNYVANLRYWHREQELPHRCPSCEGARGSSPSSFDSVMYPNPYSGTQPVRQNPPCHDPCRPEVAYSRIHNSCNVHLANSSYVKANHTFRPVLHTDNSSRHSSVLNSGYHYFQSRSHVPVARVPPTTPIKINYQKQNFYFNPQTCVRPSDVYLAGAAAQECESDPDSTGSLRNVSIVARYGSSSSESLECSCTCGHCSSHCVDSNRSTFGSSEIKVSSDDISCDSLNYRELTKDEEAQLRESLLPLCQSEGHWNVCSKGNTQARHVHFKSHMTADFVCSGSSLESVCTDTSSAQLSDSEDQHQCQFCDDYNFESSDMSLSDASDVSVYLSDEEALYVKTSQGLANTQANLNSISTPSLGLNETPLGDRCPQTISDINSVMKPYQRFHSPWTHRTKRTKNTHCPVSRHFQSESLPITDAKELQSNFRPNSNIFGGANHSELSSILGRTKNSSSGKHSCQDSRKLHHCYHGCHTSCHHGNHEREAAFDFKPCTCDTIVSAGRTLDKVNSISSHSHLTGSQLCSFSGNENRLMHNNCRTCNSSHMSHSMGHACGKTGTAACGCSDDNQQSGMRSMVVFTQPQGAFITIPLQDNMNYEPLNVV</sequence>
<dbReference type="AlphaFoldDB" id="A0ABD3V8S4"/>
<name>A0ABD3V8S4_SINWO</name>
<dbReference type="Gene3D" id="3.30.40.10">
    <property type="entry name" value="Zinc/RING finger domain, C3HC4 (zinc finger)"/>
    <property type="match status" value="1"/>
</dbReference>
<dbReference type="InterPro" id="IPR013083">
    <property type="entry name" value="Znf_RING/FYVE/PHD"/>
</dbReference>
<reference evidence="6 7" key="1">
    <citation type="submission" date="2024-11" db="EMBL/GenBank/DDBJ databases">
        <title>Chromosome-level genome assembly of the freshwater bivalve Anodonta woodiana.</title>
        <authorList>
            <person name="Chen X."/>
        </authorList>
    </citation>
    <scope>NUCLEOTIDE SEQUENCE [LARGE SCALE GENOMIC DNA]</scope>
    <source>
        <strain evidence="6">MN2024</strain>
        <tissue evidence="6">Gills</tissue>
    </source>
</reference>
<gene>
    <name evidence="6" type="ORF">ACJMK2_012535</name>
</gene>
<evidence type="ECO:0000313" key="6">
    <source>
        <dbReference type="EMBL" id="KAL3857910.1"/>
    </source>
</evidence>
<proteinExistence type="predicted"/>
<dbReference type="Proteomes" id="UP001634394">
    <property type="component" value="Unassembled WGS sequence"/>
</dbReference>
<dbReference type="Gene3D" id="3.50.30.30">
    <property type="match status" value="1"/>
</dbReference>
<protein>
    <recommendedName>
        <fullName evidence="5">RING-type domain-containing protein</fullName>
    </recommendedName>
</protein>
<evidence type="ECO:0000256" key="2">
    <source>
        <dbReference type="ARBA" id="ARBA00022833"/>
    </source>
</evidence>
<evidence type="ECO:0000256" key="1">
    <source>
        <dbReference type="ARBA" id="ARBA00022771"/>
    </source>
</evidence>
<dbReference type="GO" id="GO:0008270">
    <property type="term" value="F:zinc ion binding"/>
    <property type="evidence" value="ECO:0007669"/>
    <property type="project" value="UniProtKB-KW"/>
</dbReference>
<accession>A0ABD3V8S4</accession>
<dbReference type="Pfam" id="PF13639">
    <property type="entry name" value="zf-RING_2"/>
    <property type="match status" value="1"/>
</dbReference>
<comment type="caution">
    <text evidence="6">The sequence shown here is derived from an EMBL/GenBank/DDBJ whole genome shotgun (WGS) entry which is preliminary data.</text>
</comment>
<evidence type="ECO:0000259" key="5">
    <source>
        <dbReference type="PROSITE" id="PS50089"/>
    </source>
</evidence>
<keyword evidence="1 3" id="KW-0479">Metal-binding</keyword>
<dbReference type="InterPro" id="IPR001841">
    <property type="entry name" value="Znf_RING"/>
</dbReference>
<dbReference type="SUPFAM" id="SSF57850">
    <property type="entry name" value="RING/U-box"/>
    <property type="match status" value="1"/>
</dbReference>
<feature type="transmembrane region" description="Helical" evidence="4">
    <location>
        <begin position="62"/>
        <end position="83"/>
    </location>
</feature>
<evidence type="ECO:0000313" key="7">
    <source>
        <dbReference type="Proteomes" id="UP001634394"/>
    </source>
</evidence>
<dbReference type="EMBL" id="JBJQND010000013">
    <property type="protein sequence ID" value="KAL3857910.1"/>
    <property type="molecule type" value="Genomic_DNA"/>
</dbReference>